<dbReference type="InterPro" id="IPR011108">
    <property type="entry name" value="RMMBL"/>
</dbReference>
<dbReference type="CDD" id="cd16291">
    <property type="entry name" value="INTS11-like_MBL-fold"/>
    <property type="match status" value="1"/>
</dbReference>
<keyword evidence="8" id="KW-0862">Zinc</keyword>
<dbReference type="GO" id="GO:0004521">
    <property type="term" value="F:RNA endonuclease activity"/>
    <property type="evidence" value="ECO:0007669"/>
    <property type="project" value="TreeGrafter"/>
</dbReference>
<dbReference type="PANTHER" id="PTHR11203">
    <property type="entry name" value="CLEAVAGE AND POLYADENYLATION SPECIFICITY FACTOR FAMILY MEMBER"/>
    <property type="match status" value="1"/>
</dbReference>
<dbReference type="Proteomes" id="UP001515480">
    <property type="component" value="Unassembled WGS sequence"/>
</dbReference>
<evidence type="ECO:0000313" key="13">
    <source>
        <dbReference type="EMBL" id="KAL1525716.1"/>
    </source>
</evidence>
<evidence type="ECO:0008006" key="15">
    <source>
        <dbReference type="Google" id="ProtNLM"/>
    </source>
</evidence>
<dbReference type="GO" id="GO:0046872">
    <property type="term" value="F:metal ion binding"/>
    <property type="evidence" value="ECO:0007669"/>
    <property type="project" value="UniProtKB-KW"/>
</dbReference>
<evidence type="ECO:0000256" key="5">
    <source>
        <dbReference type="ARBA" id="ARBA00022490"/>
    </source>
</evidence>
<keyword evidence="7" id="KW-0378">Hydrolase</keyword>
<evidence type="ECO:0000256" key="1">
    <source>
        <dbReference type="ARBA" id="ARBA00001947"/>
    </source>
</evidence>
<dbReference type="InterPro" id="IPR022712">
    <property type="entry name" value="Beta_Casp"/>
</dbReference>
<protein>
    <recommendedName>
        <fullName evidence="15">Integrator complex subunit 11</fullName>
    </recommendedName>
</protein>
<dbReference type="Pfam" id="PF00753">
    <property type="entry name" value="Lactamase_B"/>
    <property type="match status" value="1"/>
</dbReference>
<organism evidence="13 14">
    <name type="scientific">Prymnesium parvum</name>
    <name type="common">Toxic golden alga</name>
    <dbReference type="NCBI Taxonomy" id="97485"/>
    <lineage>
        <taxon>Eukaryota</taxon>
        <taxon>Haptista</taxon>
        <taxon>Haptophyta</taxon>
        <taxon>Prymnesiophyceae</taxon>
        <taxon>Prymnesiales</taxon>
        <taxon>Prymnesiaceae</taxon>
        <taxon>Prymnesium</taxon>
    </lineage>
</organism>
<feature type="domain" description="Beta-Casp" evidence="12">
    <location>
        <begin position="242"/>
        <end position="362"/>
    </location>
</feature>
<accession>A0AB34JXS1</accession>
<dbReference type="GO" id="GO:0005634">
    <property type="term" value="C:nucleus"/>
    <property type="evidence" value="ECO:0007669"/>
    <property type="project" value="UniProtKB-SubCell"/>
</dbReference>
<evidence type="ECO:0000256" key="9">
    <source>
        <dbReference type="ARBA" id="ARBA00023242"/>
    </source>
</evidence>
<evidence type="ECO:0000256" key="6">
    <source>
        <dbReference type="ARBA" id="ARBA00022723"/>
    </source>
</evidence>
<evidence type="ECO:0000256" key="8">
    <source>
        <dbReference type="ARBA" id="ARBA00022833"/>
    </source>
</evidence>
<dbReference type="SUPFAM" id="SSF56281">
    <property type="entry name" value="Metallo-hydrolase/oxidoreductase"/>
    <property type="match status" value="1"/>
</dbReference>
<evidence type="ECO:0000256" key="3">
    <source>
        <dbReference type="ARBA" id="ARBA00004496"/>
    </source>
</evidence>
<comment type="cofactor">
    <cofactor evidence="1">
        <name>Zn(2+)</name>
        <dbReference type="ChEBI" id="CHEBI:29105"/>
    </cofactor>
</comment>
<evidence type="ECO:0000256" key="10">
    <source>
        <dbReference type="SAM" id="MobiDB-lite"/>
    </source>
</evidence>
<dbReference type="GO" id="GO:0016180">
    <property type="term" value="P:snRNA processing"/>
    <property type="evidence" value="ECO:0007669"/>
    <property type="project" value="TreeGrafter"/>
</dbReference>
<name>A0AB34JXS1_PRYPA</name>
<keyword evidence="5" id="KW-0963">Cytoplasm</keyword>
<dbReference type="InterPro" id="IPR001279">
    <property type="entry name" value="Metallo-B-lactamas"/>
</dbReference>
<dbReference type="FunFam" id="3.60.15.10:FF:000028">
    <property type="entry name" value="Integrator complex subunit 11 isoform X3"/>
    <property type="match status" value="1"/>
</dbReference>
<keyword evidence="6" id="KW-0479">Metal-binding</keyword>
<dbReference type="InterPro" id="IPR050698">
    <property type="entry name" value="MBL"/>
</dbReference>
<dbReference type="Pfam" id="PF07521">
    <property type="entry name" value="RMMBL"/>
    <property type="match status" value="1"/>
</dbReference>
<evidence type="ECO:0000256" key="2">
    <source>
        <dbReference type="ARBA" id="ARBA00004123"/>
    </source>
</evidence>
<keyword evidence="14" id="KW-1185">Reference proteome</keyword>
<gene>
    <name evidence="13" type="ORF">AB1Y20_020560</name>
</gene>
<feature type="domain" description="Metallo-beta-lactamase" evidence="11">
    <location>
        <begin position="13"/>
        <end position="230"/>
    </location>
</feature>
<dbReference type="Gene3D" id="3.60.15.10">
    <property type="entry name" value="Ribonuclease Z/Hydroxyacylglutathione hydrolase-like"/>
    <property type="match status" value="1"/>
</dbReference>
<dbReference type="FunFam" id="3.40.50.10890:FF:000002">
    <property type="entry name" value="Integrator complex subunit 11"/>
    <property type="match status" value="1"/>
</dbReference>
<comment type="caution">
    <text evidence="13">The sequence shown here is derived from an EMBL/GenBank/DDBJ whole genome shotgun (WGS) entry which is preliminary data.</text>
</comment>
<dbReference type="SMART" id="SM01027">
    <property type="entry name" value="Beta-Casp"/>
    <property type="match status" value="1"/>
</dbReference>
<evidence type="ECO:0000259" key="12">
    <source>
        <dbReference type="SMART" id="SM01027"/>
    </source>
</evidence>
<dbReference type="InterPro" id="IPR036866">
    <property type="entry name" value="RibonucZ/Hydroxyglut_hydro"/>
</dbReference>
<evidence type="ECO:0000256" key="7">
    <source>
        <dbReference type="ARBA" id="ARBA00022801"/>
    </source>
</evidence>
<dbReference type="Gene3D" id="3.40.50.10890">
    <property type="match status" value="1"/>
</dbReference>
<proteinExistence type="inferred from homology"/>
<dbReference type="PANTHER" id="PTHR11203:SF37">
    <property type="entry name" value="INTEGRATOR COMPLEX SUBUNIT 11"/>
    <property type="match status" value="1"/>
</dbReference>
<dbReference type="InterPro" id="IPR041897">
    <property type="entry name" value="INTS11-like_MBL-fold"/>
</dbReference>
<dbReference type="EMBL" id="JBGBPQ010000004">
    <property type="protein sequence ID" value="KAL1525716.1"/>
    <property type="molecule type" value="Genomic_DNA"/>
</dbReference>
<comment type="subcellular location">
    <subcellularLocation>
        <location evidence="3">Cytoplasm</location>
    </subcellularLocation>
    <subcellularLocation>
        <location evidence="2">Nucleus</location>
    </subcellularLocation>
</comment>
<feature type="region of interest" description="Disordered" evidence="10">
    <location>
        <begin position="642"/>
        <end position="661"/>
    </location>
</feature>
<dbReference type="GO" id="GO:0016787">
    <property type="term" value="F:hydrolase activity"/>
    <property type="evidence" value="ECO:0007669"/>
    <property type="project" value="UniProtKB-KW"/>
</dbReference>
<comment type="similarity">
    <text evidence="4">Belongs to the metallo-beta-lactamase superfamily. RNA-metabolizing metallo-beta-lactamase-like family. INTS11 subfamily.</text>
</comment>
<dbReference type="GO" id="GO:0005737">
    <property type="term" value="C:cytoplasm"/>
    <property type="evidence" value="ECO:0007669"/>
    <property type="project" value="UniProtKB-SubCell"/>
</dbReference>
<dbReference type="Pfam" id="PF10996">
    <property type="entry name" value="Beta-Casp"/>
    <property type="match status" value="1"/>
</dbReference>
<evidence type="ECO:0000313" key="14">
    <source>
        <dbReference type="Proteomes" id="UP001515480"/>
    </source>
</evidence>
<dbReference type="SMART" id="SM00849">
    <property type="entry name" value="Lactamase_B"/>
    <property type="match status" value="1"/>
</dbReference>
<sequence length="798" mass="87656">MDVLTLGAGNEVGRSCSVVSVGGRRIMFDCGMHMGFNDNRSFPDFALIAKDGSLANSVDCVIITHFHLDHCGALPHFVSVRGYDGPVYMTEPTAAIMPILLRDYVHIMVDRRGVADFYSEEDIARTMRNIVTVSLHETVAVDDKLRFTPYYAGHVLGAVMIHAECSGQSVVFTGDFNTTADRHLGAAAIPKLRPNVLITESTYGSTIRDSKRRRERDFLLQVHKAVAAGGKVLIPVMALGRAQELLLLIDSYWERMALQTPIYFSAGMVEKANLYFKLFASWTSNHVQQQAASTSCNPFELSRVQPFDKSMINDSGPCVLFATPGMLTAGLALEAFKVWGKQEENLVLIPGYCTPGTTGHELLNGSKEVAVDTRGPKMAVRCQVSQASFSAHADSKGILAMVRHVEPQSVVLVHGDRLKMAYLKRRIVDLYGLPVFDPENGTKCTIRAEALVSVHVSTALLRESYQNGLVGNECGSATLGSDSNVILPSSKRPRTHEPVEVQGSGQLNDFVLSQGAEELLGLGTLWKADSDGRIVSRLRNEIDCCGSGISEEVLEWANDLLLEADADELSLHDSDYAETLRALLREATTGSGFSIPLAASAGQARRRRMNALSKRREGAGTASSKRPRALHVSGTLVLMPSTSKMNHSTRARGDRRTSAAECNNSLKRAQTTAGPQVQLVTSVEASRLLKLSPHVLKSEHTFQIPEPSQMEHEKTEDDRIPVAFEEGPHSRVRTAMRELLSRLKLEVNFPVHFEWCEEQLSIHARSMSLVPDAQTQSLRCVWEHTDEALVNACLPQLR</sequence>
<evidence type="ECO:0000259" key="11">
    <source>
        <dbReference type="SMART" id="SM00849"/>
    </source>
</evidence>
<keyword evidence="9" id="KW-0539">Nucleus</keyword>
<dbReference type="AlphaFoldDB" id="A0AB34JXS1"/>
<feature type="region of interest" description="Disordered" evidence="10">
    <location>
        <begin position="604"/>
        <end position="628"/>
    </location>
</feature>
<reference evidence="13 14" key="1">
    <citation type="journal article" date="2024" name="Science">
        <title>Giant polyketide synthase enzymes in the biosynthesis of giant marine polyether toxins.</title>
        <authorList>
            <person name="Fallon T.R."/>
            <person name="Shende V.V."/>
            <person name="Wierzbicki I.H."/>
            <person name="Pendleton A.L."/>
            <person name="Watervoot N.F."/>
            <person name="Auber R.P."/>
            <person name="Gonzalez D.J."/>
            <person name="Wisecaver J.H."/>
            <person name="Moore B.S."/>
        </authorList>
    </citation>
    <scope>NUCLEOTIDE SEQUENCE [LARGE SCALE GENOMIC DNA]</scope>
    <source>
        <strain evidence="13 14">12B1</strain>
    </source>
</reference>
<evidence type="ECO:0000256" key="4">
    <source>
        <dbReference type="ARBA" id="ARBA00007093"/>
    </source>
</evidence>